<dbReference type="PROSITE" id="PS50082">
    <property type="entry name" value="WD_REPEATS_2"/>
    <property type="match status" value="7"/>
</dbReference>
<dbReference type="PROSITE" id="PS50294">
    <property type="entry name" value="WD_REPEATS_REGION"/>
    <property type="match status" value="7"/>
</dbReference>
<keyword evidence="1 3" id="KW-0853">WD repeat</keyword>
<name>A0A812ISR8_9DINO</name>
<comment type="caution">
    <text evidence="6">The sequence shown here is derived from an EMBL/GenBank/DDBJ whole genome shotgun (WGS) entry which is preliminary data.</text>
</comment>
<keyword evidence="7" id="KW-1185">Reference proteome</keyword>
<dbReference type="OrthoDB" id="414519at2759"/>
<keyword evidence="2" id="KW-0677">Repeat</keyword>
<dbReference type="SMART" id="SM00320">
    <property type="entry name" value="WD40"/>
    <property type="match status" value="7"/>
</dbReference>
<dbReference type="PANTHER" id="PTHR19848:SF8">
    <property type="entry name" value="F-BOX AND WD REPEAT DOMAIN CONTAINING 7"/>
    <property type="match status" value="1"/>
</dbReference>
<feature type="repeat" description="WD" evidence="3">
    <location>
        <begin position="340"/>
        <end position="374"/>
    </location>
</feature>
<dbReference type="PANTHER" id="PTHR19848">
    <property type="entry name" value="WD40 REPEAT PROTEIN"/>
    <property type="match status" value="1"/>
</dbReference>
<feature type="repeat" description="WD" evidence="3">
    <location>
        <begin position="585"/>
        <end position="617"/>
    </location>
</feature>
<dbReference type="Proteomes" id="UP000601435">
    <property type="component" value="Unassembled WGS sequence"/>
</dbReference>
<reference evidence="6" key="1">
    <citation type="submission" date="2021-02" db="EMBL/GenBank/DDBJ databases">
        <authorList>
            <person name="Dougan E. K."/>
            <person name="Rhodes N."/>
            <person name="Thang M."/>
            <person name="Chan C."/>
        </authorList>
    </citation>
    <scope>NUCLEOTIDE SEQUENCE</scope>
</reference>
<protein>
    <submittedName>
        <fullName evidence="6">HET-E1 protein</fullName>
    </submittedName>
</protein>
<accession>A0A812ISR8</accession>
<dbReference type="CDD" id="cd00200">
    <property type="entry name" value="WD40"/>
    <property type="match status" value="1"/>
</dbReference>
<evidence type="ECO:0000256" key="4">
    <source>
        <dbReference type="SAM" id="SignalP"/>
    </source>
</evidence>
<gene>
    <name evidence="6" type="primary">HET-E1</name>
    <name evidence="6" type="ORF">SNEC2469_LOCUS606</name>
</gene>
<evidence type="ECO:0000256" key="2">
    <source>
        <dbReference type="ARBA" id="ARBA00022737"/>
    </source>
</evidence>
<dbReference type="Pfam" id="PF00400">
    <property type="entry name" value="WD40"/>
    <property type="match status" value="7"/>
</dbReference>
<sequence length="627" mass="67676">MALSSLGLHLLAVASTPLLAPVCAEESQALEYLGTGYNIIIGDPHTVRDRDPGWQRDIISRSYLKEEWVKSDGRCSYDASNFQITGAKSAQKSMKSEWNTKTSVGLFKIIQASFTASSSVQEMDKPSRSYGFTYFETRAECHLKTATLPAPSVKYDFTSDFEAAVKAIPTDASTQWVIDNFIGYFGTHYTDTICSGGLMGKRSWMSKQSFDSLWLQSGHCHTTNDDATTAFQEAIQSGGSSSFCIGCSTFVPGDAEKWGDQVKDNLEPIGSSSNLLVAISELLIPIHFPNADAQVLKLQKATVERALEALCTAYKKEGCTTNPKDRLDIPPRTILEGSWVESVQWSPDGGTLASGTGDQLVRLWDAVTGRLLRSLPGHTDLVYSVAYSPDGTHILSGSNDKTIRVWDAVNGTCLQTLTGHNDSVNSVGYSPDGTHILSGSYDETVKVWDAVTGTCLQTLTGHTDPVKSVAYSPDGTHILSGSNDKTIRVWDAVTGKCLQTLTGHTNAVKSVAYSPDGTHILSGSWDQTLKIWDAVTGNCLQTLTGHTYLVTSVGYSPDGTHILSGSGDETIKVWDAVSGICLQTLTGHTYLVTSVGYSPDGAHILSGSEDKTIRVWDAPAKLLQTFV</sequence>
<evidence type="ECO:0000313" key="6">
    <source>
        <dbReference type="EMBL" id="CAE7176380.1"/>
    </source>
</evidence>
<dbReference type="InterPro" id="IPR020864">
    <property type="entry name" value="MACPF"/>
</dbReference>
<keyword evidence="4" id="KW-0732">Signal</keyword>
<dbReference type="InterPro" id="IPR036322">
    <property type="entry name" value="WD40_repeat_dom_sf"/>
</dbReference>
<feature type="domain" description="MACPF" evidence="5">
    <location>
        <begin position="113"/>
        <end position="216"/>
    </location>
</feature>
<feature type="repeat" description="WD" evidence="3">
    <location>
        <begin position="543"/>
        <end position="584"/>
    </location>
</feature>
<evidence type="ECO:0000256" key="1">
    <source>
        <dbReference type="ARBA" id="ARBA00022574"/>
    </source>
</evidence>
<dbReference type="AlphaFoldDB" id="A0A812ISR8"/>
<feature type="repeat" description="WD" evidence="3">
    <location>
        <begin position="501"/>
        <end position="542"/>
    </location>
</feature>
<feature type="repeat" description="WD" evidence="3">
    <location>
        <begin position="375"/>
        <end position="416"/>
    </location>
</feature>
<feature type="chain" id="PRO_5032480867" evidence="4">
    <location>
        <begin position="25"/>
        <end position="627"/>
    </location>
</feature>
<feature type="signal peptide" evidence="4">
    <location>
        <begin position="1"/>
        <end position="24"/>
    </location>
</feature>
<dbReference type="Gene3D" id="2.130.10.10">
    <property type="entry name" value="YVTN repeat-like/Quinoprotein amine dehydrogenase"/>
    <property type="match status" value="4"/>
</dbReference>
<evidence type="ECO:0000256" key="3">
    <source>
        <dbReference type="PROSITE-ProRule" id="PRU00221"/>
    </source>
</evidence>
<organism evidence="6 7">
    <name type="scientific">Symbiodinium necroappetens</name>
    <dbReference type="NCBI Taxonomy" id="1628268"/>
    <lineage>
        <taxon>Eukaryota</taxon>
        <taxon>Sar</taxon>
        <taxon>Alveolata</taxon>
        <taxon>Dinophyceae</taxon>
        <taxon>Suessiales</taxon>
        <taxon>Symbiodiniaceae</taxon>
        <taxon>Symbiodinium</taxon>
    </lineage>
</organism>
<dbReference type="InterPro" id="IPR015943">
    <property type="entry name" value="WD40/YVTN_repeat-like_dom_sf"/>
</dbReference>
<evidence type="ECO:0000259" key="5">
    <source>
        <dbReference type="Pfam" id="PF01823"/>
    </source>
</evidence>
<feature type="repeat" description="WD" evidence="3">
    <location>
        <begin position="417"/>
        <end position="458"/>
    </location>
</feature>
<feature type="repeat" description="WD" evidence="3">
    <location>
        <begin position="459"/>
        <end position="500"/>
    </location>
</feature>
<evidence type="ECO:0000313" key="7">
    <source>
        <dbReference type="Proteomes" id="UP000601435"/>
    </source>
</evidence>
<proteinExistence type="predicted"/>
<dbReference type="InterPro" id="IPR020472">
    <property type="entry name" value="WD40_PAC1"/>
</dbReference>
<dbReference type="Pfam" id="PF01823">
    <property type="entry name" value="MACPF"/>
    <property type="match status" value="1"/>
</dbReference>
<dbReference type="InterPro" id="IPR001680">
    <property type="entry name" value="WD40_rpt"/>
</dbReference>
<dbReference type="SUPFAM" id="SSF50978">
    <property type="entry name" value="WD40 repeat-like"/>
    <property type="match status" value="1"/>
</dbReference>
<dbReference type="PRINTS" id="PR00320">
    <property type="entry name" value="GPROTEINBRPT"/>
</dbReference>
<dbReference type="EMBL" id="CAJNJA010003837">
    <property type="protein sequence ID" value="CAE7176380.1"/>
    <property type="molecule type" value="Genomic_DNA"/>
</dbReference>